<name>A0A1U7X6H7_NICSY</name>
<evidence type="ECO:0000256" key="7">
    <source>
        <dbReference type="ARBA" id="ARBA00023316"/>
    </source>
</evidence>
<dbReference type="RefSeq" id="XP_070027837.1">
    <property type="nucleotide sequence ID" value="XM_070171736.1"/>
</dbReference>
<keyword evidence="5 9" id="KW-1133">Transmembrane helix</keyword>
<keyword evidence="7" id="KW-0961">Cell wall biogenesis/degradation</keyword>
<feature type="transmembrane region" description="Helical" evidence="9">
    <location>
        <begin position="21"/>
        <end position="38"/>
    </location>
</feature>
<feature type="binding site" evidence="8">
    <location>
        <position position="139"/>
    </location>
    <ligand>
        <name>UDP-alpha-D-glucose</name>
        <dbReference type="ChEBI" id="CHEBI:58885"/>
    </ligand>
</feature>
<keyword evidence="10" id="KW-1185">Reference proteome</keyword>
<dbReference type="PANTHER" id="PTHR13301">
    <property type="entry name" value="X-BOX TRANSCRIPTION FACTOR-RELATED"/>
    <property type="match status" value="1"/>
</dbReference>
<proteinExistence type="predicted"/>
<dbReference type="GO" id="GO:0012505">
    <property type="term" value="C:endomembrane system"/>
    <property type="evidence" value="ECO:0007669"/>
    <property type="project" value="UniProtKB-SubCell"/>
</dbReference>
<dbReference type="InterPro" id="IPR005150">
    <property type="entry name" value="Cellulose_synth"/>
</dbReference>
<evidence type="ECO:0000256" key="5">
    <source>
        <dbReference type="ARBA" id="ARBA00022989"/>
    </source>
</evidence>
<sequence length="671" mass="77004">MGKDSNYIPLFETKGAKGRKLYWVYAISVLIGIVFIYFHRVSNLLAKGRWVWISLLMAEVWYICYWIITQSLRCNAVYRYTFKDRLSQRLRDEELPSIDIFVCTANHVIEPPSMVINTVLSLMAYNYPPQKMSVYLSDDGCSEFMFFALFEASEFSKYWLPFCKKFKVQTPTPAAYFSMNNNHETHELLSADEFISIKKLYEAMIKRIDETTRQGHVPEMLRKQHKGFREWNFISSKQDHHTIIQILIDSSENADVVGQILPTLVYLAREKRPQHHHHFKAGAMNALVELPGLDASGGPLYIGTGCFHGREVLCGKKYCKGSKIINYYKKEVDNKREYKETSDILEETCKILASCLYEEGTQWGKEVGLKYGCAVEDVITGLSIQCRGWKSVYFNPKRKGFLGLAPTTLLETLVQHKRWAEGNFQIFLSKYCPFIYGKGKIPLKLQISYCSFLLCAANWMPTLYYTIVPSFCLLHGISLFPKLSTLWMLPYVYAAIATTTYSLVEHLWCGGTLKGWWNDQRLWLYKRLTSYLFAFFQTILTFVGFTKSGFVVTAKGSDNENVSQRYEQEIMEFGTSAASSSTPMFYVLATIALWNLFCLGDVMLRVIMDPHEAAVIVESLGIQILLTGLIVIVNLPLYEGLFLRNDKGCMPFVVTCISLVLATFLYLLAKY</sequence>
<keyword evidence="3" id="KW-0808">Transferase</keyword>
<evidence type="ECO:0000313" key="10">
    <source>
        <dbReference type="Proteomes" id="UP000189701"/>
    </source>
</evidence>
<evidence type="ECO:0000256" key="3">
    <source>
        <dbReference type="ARBA" id="ARBA00022679"/>
    </source>
</evidence>
<feature type="transmembrane region" description="Helical" evidence="9">
    <location>
        <begin position="650"/>
        <end position="669"/>
    </location>
</feature>
<keyword evidence="4 9" id="KW-0812">Transmembrane</keyword>
<comment type="subcellular location">
    <subcellularLocation>
        <location evidence="1">Endomembrane system</location>
        <topology evidence="1">Multi-pass membrane protein</topology>
    </subcellularLocation>
</comment>
<dbReference type="RefSeq" id="XP_009787707.1">
    <property type="nucleotide sequence ID" value="XM_009789405.1"/>
</dbReference>
<evidence type="ECO:0000256" key="2">
    <source>
        <dbReference type="ARBA" id="ARBA00022676"/>
    </source>
</evidence>
<dbReference type="InterPro" id="IPR029044">
    <property type="entry name" value="Nucleotide-diphossugar_trans"/>
</dbReference>
<feature type="transmembrane region" description="Helical" evidence="9">
    <location>
        <begin position="584"/>
        <end position="604"/>
    </location>
</feature>
<feature type="transmembrane region" description="Helical" evidence="9">
    <location>
        <begin position="50"/>
        <end position="68"/>
    </location>
</feature>
<accession>A0A1U7X6H7</accession>
<feature type="transmembrane region" description="Helical" evidence="9">
    <location>
        <begin position="487"/>
        <end position="508"/>
    </location>
</feature>
<dbReference type="GO" id="GO:0016760">
    <property type="term" value="F:cellulose synthase (UDP-forming) activity"/>
    <property type="evidence" value="ECO:0007669"/>
    <property type="project" value="InterPro"/>
</dbReference>
<dbReference type="Proteomes" id="UP000189701">
    <property type="component" value="Unplaced"/>
</dbReference>
<dbReference type="GO" id="GO:0071555">
    <property type="term" value="P:cell wall organization"/>
    <property type="evidence" value="ECO:0007669"/>
    <property type="project" value="UniProtKB-KW"/>
</dbReference>
<dbReference type="Pfam" id="PF03552">
    <property type="entry name" value="Cellulose_synt"/>
    <property type="match status" value="2"/>
</dbReference>
<organism evidence="10 11">
    <name type="scientific">Nicotiana sylvestris</name>
    <name type="common">Wood tobacco</name>
    <name type="synonym">South American tobacco</name>
    <dbReference type="NCBI Taxonomy" id="4096"/>
    <lineage>
        <taxon>Eukaryota</taxon>
        <taxon>Viridiplantae</taxon>
        <taxon>Streptophyta</taxon>
        <taxon>Embryophyta</taxon>
        <taxon>Tracheophyta</taxon>
        <taxon>Spermatophyta</taxon>
        <taxon>Magnoliopsida</taxon>
        <taxon>eudicotyledons</taxon>
        <taxon>Gunneridae</taxon>
        <taxon>Pentapetalae</taxon>
        <taxon>asterids</taxon>
        <taxon>lamiids</taxon>
        <taxon>Solanales</taxon>
        <taxon>Solanaceae</taxon>
        <taxon>Nicotianoideae</taxon>
        <taxon>Nicotianeae</taxon>
        <taxon>Nicotiana</taxon>
    </lineage>
</organism>
<keyword evidence="6 9" id="KW-0472">Membrane</keyword>
<protein>
    <submittedName>
        <fullName evidence="11">Cellulose synthase-like protein E1 isoform X2</fullName>
    </submittedName>
</protein>
<dbReference type="Gene3D" id="3.90.550.10">
    <property type="entry name" value="Spore Coat Polysaccharide Biosynthesis Protein SpsA, Chain A"/>
    <property type="match status" value="1"/>
</dbReference>
<dbReference type="GeneID" id="104235601"/>
<dbReference type="GO" id="GO:0016020">
    <property type="term" value="C:membrane"/>
    <property type="evidence" value="ECO:0007669"/>
    <property type="project" value="InterPro"/>
</dbReference>
<evidence type="ECO:0000256" key="9">
    <source>
        <dbReference type="SAM" id="Phobius"/>
    </source>
</evidence>
<dbReference type="AlphaFoldDB" id="A0A1U7X6H7"/>
<evidence type="ECO:0000256" key="6">
    <source>
        <dbReference type="ARBA" id="ARBA00023136"/>
    </source>
</evidence>
<evidence type="ECO:0000256" key="8">
    <source>
        <dbReference type="PIRSR" id="PIRSR605150-2"/>
    </source>
</evidence>
<evidence type="ECO:0000256" key="4">
    <source>
        <dbReference type="ARBA" id="ARBA00022692"/>
    </source>
</evidence>
<feature type="transmembrane region" description="Helical" evidence="9">
    <location>
        <begin position="447"/>
        <end position="467"/>
    </location>
</feature>
<dbReference type="GO" id="GO:0030244">
    <property type="term" value="P:cellulose biosynthetic process"/>
    <property type="evidence" value="ECO:0007669"/>
    <property type="project" value="InterPro"/>
</dbReference>
<reference evidence="10" key="1">
    <citation type="journal article" date="2013" name="Genome Biol.">
        <title>Reference genomes and transcriptomes of Nicotiana sylvestris and Nicotiana tomentosiformis.</title>
        <authorList>
            <person name="Sierro N."/>
            <person name="Battey J.N."/>
            <person name="Ouadi S."/>
            <person name="Bovet L."/>
            <person name="Goepfert S."/>
            <person name="Bakaher N."/>
            <person name="Peitsch M.C."/>
            <person name="Ivanov N.V."/>
        </authorList>
    </citation>
    <scope>NUCLEOTIDE SEQUENCE [LARGE SCALE GENOMIC DNA]</scope>
</reference>
<feature type="binding site" evidence="8">
    <location>
        <position position="110"/>
    </location>
    <ligand>
        <name>UDP-alpha-D-glucose</name>
        <dbReference type="ChEBI" id="CHEBI:58885"/>
    </ligand>
</feature>
<feature type="transmembrane region" description="Helical" evidence="9">
    <location>
        <begin position="616"/>
        <end position="638"/>
    </location>
</feature>
<feature type="transmembrane region" description="Helical" evidence="9">
    <location>
        <begin position="528"/>
        <end position="545"/>
    </location>
</feature>
<evidence type="ECO:0000313" key="11">
    <source>
        <dbReference type="RefSeq" id="XP_009787707.1"/>
    </source>
</evidence>
<keyword evidence="2" id="KW-0328">Glycosyltransferase</keyword>
<gene>
    <name evidence="11" type="primary">LOC104235601</name>
</gene>
<reference evidence="11" key="2">
    <citation type="submission" date="2025-08" db="UniProtKB">
        <authorList>
            <consortium name="RefSeq"/>
        </authorList>
    </citation>
    <scope>IDENTIFICATION</scope>
    <source>
        <tissue evidence="11">Leaf</tissue>
    </source>
</reference>
<evidence type="ECO:0000256" key="1">
    <source>
        <dbReference type="ARBA" id="ARBA00004127"/>
    </source>
</evidence>